<sequence length="126" mass="14237">MTVKYHQNGIWIEKTNDTDYRIGLSEKGQDDVGEVMFAEVSENNGNLNKGDAIINVEGAKAVTELTLPFAAKVIEKHSELEDEPDLLNKEDRDKNWILAVTDIAPGVWETLDTELVFDKEDDTEER</sequence>
<keyword evidence="1" id="KW-0450">Lipoyl</keyword>
<dbReference type="CDD" id="cd06848">
    <property type="entry name" value="GCS_H"/>
    <property type="match status" value="1"/>
</dbReference>
<dbReference type="GO" id="GO:0005960">
    <property type="term" value="C:glycine cleavage complex"/>
    <property type="evidence" value="ECO:0007669"/>
    <property type="project" value="InterPro"/>
</dbReference>
<name>A0A1H7QXU7_9LACT</name>
<gene>
    <name evidence="3" type="ORF">APU01nite_10240</name>
    <name evidence="4" type="ORF">SAMN04488100_10320</name>
</gene>
<dbReference type="SUPFAM" id="SSF51230">
    <property type="entry name" value="Single hybrid motif"/>
    <property type="match status" value="1"/>
</dbReference>
<dbReference type="GO" id="GO:0009249">
    <property type="term" value="P:protein lipoylation"/>
    <property type="evidence" value="ECO:0007669"/>
    <property type="project" value="TreeGrafter"/>
</dbReference>
<dbReference type="InterPro" id="IPR033753">
    <property type="entry name" value="GCV_H/Fam206"/>
</dbReference>
<dbReference type="EMBL" id="BJUX01000009">
    <property type="protein sequence ID" value="GEK88985.1"/>
    <property type="molecule type" value="Genomic_DNA"/>
</dbReference>
<dbReference type="STRING" id="426703.SAMN04488100_10320"/>
<dbReference type="Proteomes" id="UP000321425">
    <property type="component" value="Unassembled WGS sequence"/>
</dbReference>
<evidence type="ECO:0000313" key="3">
    <source>
        <dbReference type="EMBL" id="GEK88985.1"/>
    </source>
</evidence>
<evidence type="ECO:0000259" key="2">
    <source>
        <dbReference type="PROSITE" id="PS50106"/>
    </source>
</evidence>
<dbReference type="InterPro" id="IPR001478">
    <property type="entry name" value="PDZ"/>
</dbReference>
<evidence type="ECO:0000313" key="6">
    <source>
        <dbReference type="Proteomes" id="UP000321425"/>
    </source>
</evidence>
<dbReference type="Pfam" id="PF01597">
    <property type="entry name" value="GCV_H"/>
    <property type="match status" value="1"/>
</dbReference>
<proteinExistence type="predicted"/>
<reference evidence="3 6" key="2">
    <citation type="submission" date="2019-07" db="EMBL/GenBank/DDBJ databases">
        <title>Whole genome shotgun sequence of Alkalibacterium putridalgicola NBRC 103243.</title>
        <authorList>
            <person name="Hosoyama A."/>
            <person name="Uohara A."/>
            <person name="Ohji S."/>
            <person name="Ichikawa N."/>
        </authorList>
    </citation>
    <scope>NUCLEOTIDE SEQUENCE [LARGE SCALE GENOMIC DNA]</scope>
    <source>
        <strain evidence="3 6">NBRC 103243</strain>
    </source>
</reference>
<protein>
    <submittedName>
        <fullName evidence="4">Glycine cleavage system H protein</fullName>
    </submittedName>
</protein>
<evidence type="ECO:0000313" key="4">
    <source>
        <dbReference type="EMBL" id="SEL52475.1"/>
    </source>
</evidence>
<dbReference type="AlphaFoldDB" id="A0A1H7QXU7"/>
<evidence type="ECO:0000313" key="5">
    <source>
        <dbReference type="Proteomes" id="UP000198548"/>
    </source>
</evidence>
<dbReference type="PANTHER" id="PTHR11715">
    <property type="entry name" value="GLYCINE CLEAVAGE SYSTEM H PROTEIN"/>
    <property type="match status" value="1"/>
</dbReference>
<accession>A0A1H7QXU7</accession>
<evidence type="ECO:0000256" key="1">
    <source>
        <dbReference type="ARBA" id="ARBA00022823"/>
    </source>
</evidence>
<dbReference type="InterPro" id="IPR002930">
    <property type="entry name" value="GCV_H"/>
</dbReference>
<dbReference type="Proteomes" id="UP000198548">
    <property type="component" value="Unassembled WGS sequence"/>
</dbReference>
<dbReference type="PANTHER" id="PTHR11715:SF3">
    <property type="entry name" value="GLYCINE CLEAVAGE SYSTEM H PROTEIN-RELATED"/>
    <property type="match status" value="1"/>
</dbReference>
<dbReference type="GO" id="GO:0005829">
    <property type="term" value="C:cytosol"/>
    <property type="evidence" value="ECO:0007669"/>
    <property type="project" value="TreeGrafter"/>
</dbReference>
<organism evidence="4 5">
    <name type="scientific">Alkalibacterium putridalgicola</name>
    <dbReference type="NCBI Taxonomy" id="426703"/>
    <lineage>
        <taxon>Bacteria</taxon>
        <taxon>Bacillati</taxon>
        <taxon>Bacillota</taxon>
        <taxon>Bacilli</taxon>
        <taxon>Lactobacillales</taxon>
        <taxon>Carnobacteriaceae</taxon>
        <taxon>Alkalibacterium</taxon>
    </lineage>
</organism>
<dbReference type="Gene3D" id="2.40.50.100">
    <property type="match status" value="1"/>
</dbReference>
<reference evidence="4 5" key="1">
    <citation type="submission" date="2016-10" db="EMBL/GenBank/DDBJ databases">
        <authorList>
            <person name="de Groot N.N."/>
        </authorList>
    </citation>
    <scope>NUCLEOTIDE SEQUENCE [LARGE SCALE GENOMIC DNA]</scope>
    <source>
        <strain evidence="4 5">DSM 19182</strain>
    </source>
</reference>
<dbReference type="InterPro" id="IPR011053">
    <property type="entry name" value="Single_hybrid_motif"/>
</dbReference>
<dbReference type="RefSeq" id="WP_177165426.1">
    <property type="nucleotide sequence ID" value="NZ_BJUX01000009.1"/>
</dbReference>
<feature type="domain" description="PDZ" evidence="2">
    <location>
        <begin position="9"/>
        <end position="76"/>
    </location>
</feature>
<dbReference type="EMBL" id="FOBL01000003">
    <property type="protein sequence ID" value="SEL52475.1"/>
    <property type="molecule type" value="Genomic_DNA"/>
</dbReference>
<dbReference type="PROSITE" id="PS50106">
    <property type="entry name" value="PDZ"/>
    <property type="match status" value="1"/>
</dbReference>
<dbReference type="GO" id="GO:0019464">
    <property type="term" value="P:glycine decarboxylation via glycine cleavage system"/>
    <property type="evidence" value="ECO:0007669"/>
    <property type="project" value="InterPro"/>
</dbReference>
<keyword evidence="6" id="KW-1185">Reference proteome</keyword>